<dbReference type="EMBL" id="UINC01027225">
    <property type="protein sequence ID" value="SVB06115.1"/>
    <property type="molecule type" value="Genomic_DNA"/>
</dbReference>
<keyword evidence="6" id="KW-0482">Metalloprotease</keyword>
<evidence type="ECO:0000256" key="1">
    <source>
        <dbReference type="ARBA" id="ARBA00001947"/>
    </source>
</evidence>
<accession>A0A382AX60</accession>
<dbReference type="GO" id="GO:0004222">
    <property type="term" value="F:metalloendopeptidase activity"/>
    <property type="evidence" value="ECO:0007669"/>
    <property type="project" value="InterPro"/>
</dbReference>
<dbReference type="GO" id="GO:0006508">
    <property type="term" value="P:proteolysis"/>
    <property type="evidence" value="ECO:0007669"/>
    <property type="project" value="UniProtKB-KW"/>
</dbReference>
<evidence type="ECO:0000256" key="6">
    <source>
        <dbReference type="ARBA" id="ARBA00023049"/>
    </source>
</evidence>
<feature type="domain" description="Peptidase M66" evidence="7">
    <location>
        <begin position="182"/>
        <end position="450"/>
    </location>
</feature>
<dbReference type="PROSITE" id="PS51694">
    <property type="entry name" value="PEPTIDASE_M66"/>
    <property type="match status" value="1"/>
</dbReference>
<keyword evidence="3" id="KW-0479">Metal-binding</keyword>
<evidence type="ECO:0000256" key="3">
    <source>
        <dbReference type="ARBA" id="ARBA00022723"/>
    </source>
</evidence>
<keyword evidence="2" id="KW-0645">Protease</keyword>
<evidence type="ECO:0000256" key="5">
    <source>
        <dbReference type="ARBA" id="ARBA00022833"/>
    </source>
</evidence>
<evidence type="ECO:0000259" key="7">
    <source>
        <dbReference type="PROSITE" id="PS51694"/>
    </source>
</evidence>
<evidence type="ECO:0000256" key="2">
    <source>
        <dbReference type="ARBA" id="ARBA00022670"/>
    </source>
</evidence>
<keyword evidence="4" id="KW-0378">Hydrolase</keyword>
<dbReference type="InterPro" id="IPR019503">
    <property type="entry name" value="Peptidase_M66_dom"/>
</dbReference>
<name>A0A382AX60_9ZZZZ</name>
<evidence type="ECO:0000256" key="4">
    <source>
        <dbReference type="ARBA" id="ARBA00022801"/>
    </source>
</evidence>
<gene>
    <name evidence="8" type="ORF">METZ01_LOCUS158969</name>
</gene>
<organism evidence="8">
    <name type="scientific">marine metagenome</name>
    <dbReference type="NCBI Taxonomy" id="408172"/>
    <lineage>
        <taxon>unclassified sequences</taxon>
        <taxon>metagenomes</taxon>
        <taxon>ecological metagenomes</taxon>
    </lineage>
</organism>
<dbReference type="PANTHER" id="PTHR39540:SF1">
    <property type="entry name" value="DICTOMALLEIN-1-RELATED"/>
    <property type="match status" value="1"/>
</dbReference>
<dbReference type="AlphaFoldDB" id="A0A382AX60"/>
<dbReference type="InterPro" id="IPR051256">
    <property type="entry name" value="Dictomallein"/>
</dbReference>
<evidence type="ECO:0000313" key="8">
    <source>
        <dbReference type="EMBL" id="SVB06115.1"/>
    </source>
</evidence>
<comment type="cofactor">
    <cofactor evidence="1">
        <name>Zn(2+)</name>
        <dbReference type="ChEBI" id="CHEBI:29105"/>
    </cofactor>
</comment>
<keyword evidence="5" id="KW-0862">Zinc</keyword>
<sequence>MSTYKNYYFIFALILLVIFLSTCSSKEDSTTESTTSDLTWPKAKGCDYSVSDLKTSNFSVLGLAFVQTHVIDSDGCRWQVENNSGNGKQDYELHLVGYRDALVLVEFDGSINSPKTICYDAQENKLVELLLELPDKLPGSDHGINDKFHENIWSGTLPKECFIPGSQISFKDGSSETSKLPLKVGAPTPFKMINLPFYLFGANEQTLDKTQSGNPSLSHALTKNMKDTVSCEFREKLPIAEWQSITHPIKKFVSDYIIVSPRNNQGPKRITNSDEQGDGYAVMSAVLNTLSAISEASGELIMSTQFYAPIMMLNGNGEYIHPGGGLGGSHRGTGDYWYKGIFFHEQGHAFGIPHVGEQGLKYPYPAGSLKGSAWGYDAVKKQFLSPFIPDNASGFANCADRRQLSNEGKCFKNDPMWKGAGDQNPNDQFTMFSDFDAAKIQTYFEGGGEGYYSNGRIIRDNNSSTGYAKWDNTSISYKPYIPITKDKLPEISASTRELDTIVVTFNFPEVYESGHADNTSFKVEPNGGFETTQIYPPYRYLGIPGQAISADDTQALTEMQLQQSLCYWHGCDFVIRFTYSDGTKRNVLPNGLGFRDYANGDYLTAAKDTTSYRSYQVWGVSVPTEGKNLSNIQIVYSPKLWEVGLTPSKEKVVANFQGNISNITTTYNPKTDQPDCTVENFTDTKLTKTSYSGNVN</sequence>
<proteinExistence type="predicted"/>
<dbReference type="GO" id="GO:0046872">
    <property type="term" value="F:metal ion binding"/>
    <property type="evidence" value="ECO:0007669"/>
    <property type="project" value="UniProtKB-KW"/>
</dbReference>
<protein>
    <recommendedName>
        <fullName evidence="7">Peptidase M66 domain-containing protein</fullName>
    </recommendedName>
</protein>
<dbReference type="Pfam" id="PF10462">
    <property type="entry name" value="Peptidase_M66"/>
    <property type="match status" value="1"/>
</dbReference>
<dbReference type="PANTHER" id="PTHR39540">
    <property type="match status" value="1"/>
</dbReference>
<reference evidence="8" key="1">
    <citation type="submission" date="2018-05" db="EMBL/GenBank/DDBJ databases">
        <authorList>
            <person name="Lanie J.A."/>
            <person name="Ng W.-L."/>
            <person name="Kazmierczak K.M."/>
            <person name="Andrzejewski T.M."/>
            <person name="Davidsen T.M."/>
            <person name="Wayne K.J."/>
            <person name="Tettelin H."/>
            <person name="Glass J.I."/>
            <person name="Rusch D."/>
            <person name="Podicherti R."/>
            <person name="Tsui H.-C.T."/>
            <person name="Winkler M.E."/>
        </authorList>
    </citation>
    <scope>NUCLEOTIDE SEQUENCE</scope>
</reference>